<reference evidence="3" key="1">
    <citation type="submission" date="2022-07" db="EMBL/GenBank/DDBJ databases">
        <title>Complete genome sequence of Salinispirillum sp. LH10-3-1 capable of multiple carbohydrate inversion isolated from a soda lake.</title>
        <authorList>
            <person name="Liu J."/>
            <person name="Zhai Y."/>
            <person name="Zhang H."/>
            <person name="Yang H."/>
            <person name="Qu J."/>
            <person name="Li J."/>
        </authorList>
    </citation>
    <scope>NUCLEOTIDE SEQUENCE</scope>
    <source>
        <strain evidence="3">LH 10-3-1</strain>
    </source>
</reference>
<keyword evidence="1" id="KW-0812">Transmembrane</keyword>
<dbReference type="Pfam" id="PF00892">
    <property type="entry name" value="EamA"/>
    <property type="match status" value="1"/>
</dbReference>
<evidence type="ECO:0000313" key="3">
    <source>
        <dbReference type="EMBL" id="WLD56833.1"/>
    </source>
</evidence>
<dbReference type="SUPFAM" id="SSF103481">
    <property type="entry name" value="Multidrug resistance efflux transporter EmrE"/>
    <property type="match status" value="1"/>
</dbReference>
<protein>
    <submittedName>
        <fullName evidence="3">DMT family transporter</fullName>
    </submittedName>
</protein>
<dbReference type="RefSeq" id="WP_304994117.1">
    <property type="nucleotide sequence ID" value="NZ_CP101717.1"/>
</dbReference>
<feature type="transmembrane region" description="Helical" evidence="1">
    <location>
        <begin position="130"/>
        <end position="152"/>
    </location>
</feature>
<dbReference type="EMBL" id="CP101717">
    <property type="protein sequence ID" value="WLD56833.1"/>
    <property type="molecule type" value="Genomic_DNA"/>
</dbReference>
<sequence length="204" mass="22043">MEHGDVLGGLYPVCGVDAVGALGALIAIPLSLGGWLSVLVGMAGIVALSLPEEFKRVKAWLTPATGLGLLSGFCFALTALSIHYSSRQLSLPPVHAAGVVLVSMMIMQLVLMTVWLAWREPGLFRQIPQHLGWAVFIGLTSALGSIGWYTAMSLQNPALVKTLGQVEFFFTLFITWRLFKEPIRGKEWVGMGLILASVILLLRV</sequence>
<feature type="domain" description="EamA" evidence="2">
    <location>
        <begin position="67"/>
        <end position="202"/>
    </location>
</feature>
<keyword evidence="1" id="KW-1133">Transmembrane helix</keyword>
<feature type="transmembrane region" description="Helical" evidence="1">
    <location>
        <begin position="20"/>
        <end position="48"/>
    </location>
</feature>
<proteinExistence type="predicted"/>
<dbReference type="GO" id="GO:0016020">
    <property type="term" value="C:membrane"/>
    <property type="evidence" value="ECO:0007669"/>
    <property type="project" value="InterPro"/>
</dbReference>
<evidence type="ECO:0000259" key="2">
    <source>
        <dbReference type="Pfam" id="PF00892"/>
    </source>
</evidence>
<evidence type="ECO:0000256" key="1">
    <source>
        <dbReference type="SAM" id="Phobius"/>
    </source>
</evidence>
<name>A0AB38YCM4_9GAMM</name>
<dbReference type="AlphaFoldDB" id="A0AB38YCM4"/>
<feature type="transmembrane region" description="Helical" evidence="1">
    <location>
        <begin position="96"/>
        <end position="118"/>
    </location>
</feature>
<gene>
    <name evidence="3" type="ORF">NFC81_08830</name>
</gene>
<dbReference type="InterPro" id="IPR000620">
    <property type="entry name" value="EamA_dom"/>
</dbReference>
<feature type="transmembrane region" description="Helical" evidence="1">
    <location>
        <begin position="158"/>
        <end position="176"/>
    </location>
</feature>
<dbReference type="InterPro" id="IPR037185">
    <property type="entry name" value="EmrE-like"/>
</dbReference>
<feature type="transmembrane region" description="Helical" evidence="1">
    <location>
        <begin position="60"/>
        <end position="84"/>
    </location>
</feature>
<organism evidence="3">
    <name type="scientific">Salinispirillum sp. LH 10-3-1</name>
    <dbReference type="NCBI Taxonomy" id="2952525"/>
    <lineage>
        <taxon>Bacteria</taxon>
        <taxon>Pseudomonadati</taxon>
        <taxon>Pseudomonadota</taxon>
        <taxon>Gammaproteobacteria</taxon>
        <taxon>Oceanospirillales</taxon>
        <taxon>Saccharospirillaceae</taxon>
        <taxon>Salinispirillum</taxon>
    </lineage>
</organism>
<accession>A0AB38YCM4</accession>
<keyword evidence="1" id="KW-0472">Membrane</keyword>